<dbReference type="EMBL" id="JAHTGR010000003">
    <property type="protein sequence ID" value="MBV6320561.1"/>
    <property type="molecule type" value="Genomic_DNA"/>
</dbReference>
<evidence type="ECO:0000256" key="9">
    <source>
        <dbReference type="ARBA" id="ARBA00023285"/>
    </source>
</evidence>
<dbReference type="NCBIfam" id="NF002780">
    <property type="entry name" value="PRK02898.1"/>
    <property type="match status" value="1"/>
</dbReference>
<dbReference type="GO" id="GO:0005886">
    <property type="term" value="C:plasma membrane"/>
    <property type="evidence" value="ECO:0007669"/>
    <property type="project" value="UniProtKB-SubCell"/>
</dbReference>
<evidence type="ECO:0000256" key="10">
    <source>
        <dbReference type="HAMAP-Rule" id="MF_00330"/>
    </source>
</evidence>
<name>A0AA41KZI7_9BURK</name>
<keyword evidence="4 10" id="KW-0169">Cobalamin biosynthesis</keyword>
<evidence type="ECO:0000256" key="4">
    <source>
        <dbReference type="ARBA" id="ARBA00022573"/>
    </source>
</evidence>
<evidence type="ECO:0000313" key="11">
    <source>
        <dbReference type="EMBL" id="MBV6320561.1"/>
    </source>
</evidence>
<dbReference type="EMBL" id="JALJZU010000004">
    <property type="protein sequence ID" value="MCP2008731.1"/>
    <property type="molecule type" value="Genomic_DNA"/>
</dbReference>
<dbReference type="PANTHER" id="PTHR38662:SF1">
    <property type="entry name" value="COBALT TRANSPORT PROTEIN CBIN"/>
    <property type="match status" value="1"/>
</dbReference>
<reference evidence="11" key="1">
    <citation type="submission" date="2021-07" db="EMBL/GenBank/DDBJ databases">
        <title>Characterization of violacein-producing bacteria and related species.</title>
        <authorList>
            <person name="Wilson H.S."/>
            <person name="De Leon M.E."/>
        </authorList>
    </citation>
    <scope>NUCLEOTIDE SEQUENCE</scope>
    <source>
        <strain evidence="11">HSC-15S17</strain>
    </source>
</reference>
<dbReference type="GO" id="GO:0009236">
    <property type="term" value="P:cobalamin biosynthetic process"/>
    <property type="evidence" value="ECO:0007669"/>
    <property type="project" value="UniProtKB-UniRule"/>
</dbReference>
<organism evidence="11 13">
    <name type="scientific">Duganella violaceipulchra</name>
    <dbReference type="NCBI Taxonomy" id="2849652"/>
    <lineage>
        <taxon>Bacteria</taxon>
        <taxon>Pseudomonadati</taxon>
        <taxon>Pseudomonadota</taxon>
        <taxon>Betaproteobacteria</taxon>
        <taxon>Burkholderiales</taxon>
        <taxon>Oxalobacteraceae</taxon>
        <taxon>Telluria group</taxon>
        <taxon>Duganella</taxon>
    </lineage>
</organism>
<evidence type="ECO:0000256" key="7">
    <source>
        <dbReference type="ARBA" id="ARBA00023065"/>
    </source>
</evidence>
<reference evidence="12" key="2">
    <citation type="submission" date="2022-03" db="EMBL/GenBank/DDBJ databases">
        <title>Genome Encyclopedia of Bacteria and Archaea VI: Functional Genomics of Type Strains.</title>
        <authorList>
            <person name="Whitman W."/>
        </authorList>
    </citation>
    <scope>NUCLEOTIDE SEQUENCE</scope>
    <source>
        <strain evidence="12">HSC-15S17</strain>
    </source>
</reference>
<proteinExistence type="inferred from homology"/>
<keyword evidence="8 10" id="KW-0472">Membrane</keyword>
<keyword evidence="5 10" id="KW-0812">Transmembrane</keyword>
<keyword evidence="2 10" id="KW-0813">Transport</keyword>
<feature type="transmembrane region" description="Helical" evidence="10">
    <location>
        <begin position="71"/>
        <end position="91"/>
    </location>
</feature>
<evidence type="ECO:0000313" key="14">
    <source>
        <dbReference type="Proteomes" id="UP001162889"/>
    </source>
</evidence>
<dbReference type="Proteomes" id="UP001155901">
    <property type="component" value="Unassembled WGS sequence"/>
</dbReference>
<accession>A0AA41KZI7</accession>
<comment type="function">
    <text evidence="10">Part of the energy-coupling factor (ECF) transporter complex CbiMNOQ involved in cobalt import.</text>
</comment>
<keyword evidence="6 10" id="KW-1133">Transmembrane helix</keyword>
<evidence type="ECO:0000313" key="13">
    <source>
        <dbReference type="Proteomes" id="UP001155901"/>
    </source>
</evidence>
<keyword evidence="14" id="KW-1185">Reference proteome</keyword>
<dbReference type="RefSeq" id="WP_217941318.1">
    <property type="nucleotide sequence ID" value="NZ_JAHTGR010000003.1"/>
</dbReference>
<dbReference type="Pfam" id="PF02553">
    <property type="entry name" value="CbiN"/>
    <property type="match status" value="1"/>
</dbReference>
<keyword evidence="3 10" id="KW-1003">Cell membrane</keyword>
<comment type="caution">
    <text evidence="10">Lacks conserved residue(s) required for the propagation of feature annotation.</text>
</comment>
<keyword evidence="7 10" id="KW-0406">Ion transport</keyword>
<evidence type="ECO:0000256" key="5">
    <source>
        <dbReference type="ARBA" id="ARBA00022692"/>
    </source>
</evidence>
<dbReference type="Proteomes" id="UP001162889">
    <property type="component" value="Unassembled WGS sequence"/>
</dbReference>
<evidence type="ECO:0000313" key="12">
    <source>
        <dbReference type="EMBL" id="MCP2008731.1"/>
    </source>
</evidence>
<comment type="pathway">
    <text evidence="10">Cofactor biosynthesis; adenosylcobalamin biosynthesis.</text>
</comment>
<sequence>MKARTFLLWLALVLLTVLPLWLASAPPAAPGAEAPAIFAGADDRAQRAIGDIAPGYKPWFAPVLAPASPEIASLLFALQAAIGAGVIGFWLGTSVARERARSPQDRRAD</sequence>
<evidence type="ECO:0000256" key="1">
    <source>
        <dbReference type="ARBA" id="ARBA00022426"/>
    </source>
</evidence>
<gene>
    <name evidence="10" type="primary">cbiN</name>
    <name evidence="11" type="ORF">KVP70_06400</name>
    <name evidence="12" type="ORF">L1274_002439</name>
</gene>
<evidence type="ECO:0000256" key="6">
    <source>
        <dbReference type="ARBA" id="ARBA00022989"/>
    </source>
</evidence>
<keyword evidence="1 10" id="KW-0171">Cobalt transport</keyword>
<evidence type="ECO:0000256" key="2">
    <source>
        <dbReference type="ARBA" id="ARBA00022448"/>
    </source>
</evidence>
<dbReference type="AlphaFoldDB" id="A0AA41KZI7"/>
<evidence type="ECO:0000256" key="8">
    <source>
        <dbReference type="ARBA" id="ARBA00023136"/>
    </source>
</evidence>
<comment type="subcellular location">
    <subcellularLocation>
        <location evidence="10">Cell membrane</location>
        <topology evidence="10">Multi-pass membrane protein</topology>
    </subcellularLocation>
</comment>
<dbReference type="InterPro" id="IPR003705">
    <property type="entry name" value="CbiN"/>
</dbReference>
<keyword evidence="9 10" id="KW-0170">Cobalt</keyword>
<evidence type="ECO:0000256" key="3">
    <source>
        <dbReference type="ARBA" id="ARBA00022475"/>
    </source>
</evidence>
<comment type="caution">
    <text evidence="11">The sequence shown here is derived from an EMBL/GenBank/DDBJ whole genome shotgun (WGS) entry which is preliminary data.</text>
</comment>
<dbReference type="GO" id="GO:0015087">
    <property type="term" value="F:cobalt ion transmembrane transporter activity"/>
    <property type="evidence" value="ECO:0007669"/>
    <property type="project" value="UniProtKB-UniRule"/>
</dbReference>
<dbReference type="HAMAP" id="MF_00330">
    <property type="entry name" value="CbiN"/>
    <property type="match status" value="1"/>
</dbReference>
<protein>
    <recommendedName>
        <fullName evidence="10">Cobalt transport protein CbiN</fullName>
    </recommendedName>
    <alternativeName>
        <fullName evidence="10">Energy-coupling factor transporter probable substrate-capture protein CbiN</fullName>
        <shortName evidence="10">ECF transporter S component CbiN</shortName>
    </alternativeName>
</protein>
<comment type="similarity">
    <text evidence="10">Belongs to the CbiN family.</text>
</comment>
<comment type="subunit">
    <text evidence="10">Forms an energy-coupling factor (ECF) transporter complex composed of an ATP-binding protein (A component, CbiO), a transmembrane protein (T component, CbiQ) and 2 possible substrate-capture proteins (S components, CbiM and CbiN) of unknown stoichimetry.</text>
</comment>
<dbReference type="PANTHER" id="PTHR38662">
    <property type="entry name" value="COBALT TRANSPORT PROTEIN CBIN"/>
    <property type="match status" value="1"/>
</dbReference>